<name>A0A5B8S0T2_9SPHN</name>
<dbReference type="AlphaFoldDB" id="A0A5B8S0T2"/>
<organism evidence="9 10">
    <name type="scientific">Novosphingobium ginsenosidimutans</name>
    <dbReference type="NCBI Taxonomy" id="1176536"/>
    <lineage>
        <taxon>Bacteria</taxon>
        <taxon>Pseudomonadati</taxon>
        <taxon>Pseudomonadota</taxon>
        <taxon>Alphaproteobacteria</taxon>
        <taxon>Sphingomonadales</taxon>
        <taxon>Sphingomonadaceae</taxon>
        <taxon>Novosphingobium</taxon>
    </lineage>
</organism>
<evidence type="ECO:0000313" key="10">
    <source>
        <dbReference type="Proteomes" id="UP000321172"/>
    </source>
</evidence>
<proteinExistence type="inferred from homology"/>
<feature type="transmembrane region" description="Helical" evidence="7">
    <location>
        <begin position="12"/>
        <end position="29"/>
    </location>
</feature>
<evidence type="ECO:0000256" key="7">
    <source>
        <dbReference type="SAM" id="Phobius"/>
    </source>
</evidence>
<protein>
    <submittedName>
        <fullName evidence="9">Chemotaxis protein MotA</fullName>
    </submittedName>
</protein>
<gene>
    <name evidence="9" type="ORF">FRF71_02845</name>
</gene>
<keyword evidence="2" id="KW-1003">Cell membrane</keyword>
<evidence type="ECO:0000256" key="4">
    <source>
        <dbReference type="ARBA" id="ARBA00022989"/>
    </source>
</evidence>
<evidence type="ECO:0000256" key="5">
    <source>
        <dbReference type="ARBA" id="ARBA00023136"/>
    </source>
</evidence>
<evidence type="ECO:0000256" key="3">
    <source>
        <dbReference type="ARBA" id="ARBA00022692"/>
    </source>
</evidence>
<dbReference type="OrthoDB" id="9806929at2"/>
<keyword evidence="3 7" id="KW-0812">Transmembrane</keyword>
<comment type="subcellular location">
    <subcellularLocation>
        <location evidence="1">Cell membrane</location>
        <topology evidence="1">Multi-pass membrane protein</topology>
    </subcellularLocation>
    <subcellularLocation>
        <location evidence="6">Membrane</location>
        <topology evidence="6">Multi-pass membrane protein</topology>
    </subcellularLocation>
</comment>
<feature type="domain" description="MotA/TolQ/ExbB proton channel" evidence="8">
    <location>
        <begin position="94"/>
        <end position="192"/>
    </location>
</feature>
<dbReference type="GO" id="GO:0015031">
    <property type="term" value="P:protein transport"/>
    <property type="evidence" value="ECO:0007669"/>
    <property type="project" value="UniProtKB-KW"/>
</dbReference>
<evidence type="ECO:0000256" key="1">
    <source>
        <dbReference type="ARBA" id="ARBA00004651"/>
    </source>
</evidence>
<keyword evidence="5 7" id="KW-0472">Membrane</keyword>
<reference evidence="9 10" key="1">
    <citation type="journal article" date="2013" name="J. Microbiol. Biotechnol.">
        <title>Novosphingobium ginsenosidimutans sp. nov., with the ability to convert ginsenoside.</title>
        <authorList>
            <person name="Kim J.K."/>
            <person name="He D."/>
            <person name="Liu Q.M."/>
            <person name="Park H.Y."/>
            <person name="Jung M.S."/>
            <person name="Yoon M.H."/>
            <person name="Kim S.C."/>
            <person name="Im W.T."/>
        </authorList>
    </citation>
    <scope>NUCLEOTIDE SEQUENCE [LARGE SCALE GENOMIC DNA]</scope>
    <source>
        <strain evidence="9 10">FW-6</strain>
    </source>
</reference>
<dbReference type="GO" id="GO:0006935">
    <property type="term" value="P:chemotaxis"/>
    <property type="evidence" value="ECO:0007669"/>
    <property type="project" value="InterPro"/>
</dbReference>
<comment type="similarity">
    <text evidence="6">Belongs to the exbB/tolQ family.</text>
</comment>
<dbReference type="InterPro" id="IPR002898">
    <property type="entry name" value="MotA_ExbB_proton_chnl"/>
</dbReference>
<dbReference type="RefSeq" id="WP_147089140.1">
    <property type="nucleotide sequence ID" value="NZ_BAABJD010000002.1"/>
</dbReference>
<sequence length="220" mass="23183">MDLTTLIDGPSALIVGGGTLLATVLRSGLSDCRITLVKLGGLGRRGFNLDHTRAELGLQIQEIRQDGLLRAVPHHSGDAEFDEATDALIGRRSVSALLEAHEAHRSRRLAESERAVRTLAQAAELAPVFGLAGTLVSLSQLPTTGLAQGAFAGSISMAVTTTLYGLLGANLLLAPLSRMIERKALAEEAERQQVTDWLAAQVEAAVAPRPSRVPGREVAA</sequence>
<evidence type="ECO:0000256" key="2">
    <source>
        <dbReference type="ARBA" id="ARBA00022475"/>
    </source>
</evidence>
<dbReference type="InterPro" id="IPR047055">
    <property type="entry name" value="MotA-like"/>
</dbReference>
<evidence type="ECO:0000313" key="9">
    <source>
        <dbReference type="EMBL" id="QEA15159.1"/>
    </source>
</evidence>
<dbReference type="GO" id="GO:0071978">
    <property type="term" value="P:bacterial-type flagellum-dependent swarming motility"/>
    <property type="evidence" value="ECO:0007669"/>
    <property type="project" value="InterPro"/>
</dbReference>
<accession>A0A5B8S0T2</accession>
<evidence type="ECO:0000259" key="8">
    <source>
        <dbReference type="Pfam" id="PF01618"/>
    </source>
</evidence>
<dbReference type="EMBL" id="CP042345">
    <property type="protein sequence ID" value="QEA15159.1"/>
    <property type="molecule type" value="Genomic_DNA"/>
</dbReference>
<evidence type="ECO:0000256" key="6">
    <source>
        <dbReference type="RuleBase" id="RU004057"/>
    </source>
</evidence>
<keyword evidence="4 7" id="KW-1133">Transmembrane helix</keyword>
<dbReference type="GO" id="GO:0005886">
    <property type="term" value="C:plasma membrane"/>
    <property type="evidence" value="ECO:0007669"/>
    <property type="project" value="UniProtKB-SubCell"/>
</dbReference>
<feature type="transmembrane region" description="Helical" evidence="7">
    <location>
        <begin position="115"/>
        <end position="138"/>
    </location>
</feature>
<dbReference type="Proteomes" id="UP000321172">
    <property type="component" value="Chromosome"/>
</dbReference>
<keyword evidence="6" id="KW-0813">Transport</keyword>
<dbReference type="KEGG" id="ngf:FRF71_02845"/>
<dbReference type="PANTHER" id="PTHR30433">
    <property type="entry name" value="CHEMOTAXIS PROTEIN MOTA"/>
    <property type="match status" value="1"/>
</dbReference>
<feature type="transmembrane region" description="Helical" evidence="7">
    <location>
        <begin position="150"/>
        <end position="173"/>
    </location>
</feature>
<dbReference type="Pfam" id="PF01618">
    <property type="entry name" value="MotA_ExbB"/>
    <property type="match status" value="1"/>
</dbReference>
<keyword evidence="10" id="KW-1185">Reference proteome</keyword>
<keyword evidence="6" id="KW-0653">Protein transport</keyword>